<sequence length="271" mass="31425">MNFAMTPEEAKTNEAYCRALIELLYQLADDDYIVAYRGSEWLGLAPHIEEDVAFSSITQNTMGHAVMFYELLEQLGEGDADTLAHERDPALRRNSVYLEKKNGSGTYLDEPHYDWALTVIRHFFYETFKKIRLEALTQSSYVPLAKAAQRVLMEQPYHLAHWKTWLCQLQQSTEEAKNRLMERIDEAWLEILDMLELGLKGGEMVEYQLITDEATIQQQWVKEMNKSLFYVPSQSLQKQEGNGRNGEHTDDLQQALSTCSEVYNSDRHAVW</sequence>
<dbReference type="PIR" id="F83674">
    <property type="entry name" value="F83674"/>
</dbReference>
<dbReference type="Proteomes" id="UP000001258">
    <property type="component" value="Chromosome"/>
</dbReference>
<dbReference type="PANTHER" id="PTHR30458:SF0">
    <property type="entry name" value="1,2-PHENYLACETYL-COA EPOXIDASE, SUBUNIT C"/>
    <property type="match status" value="1"/>
</dbReference>
<accession>Q9KGB1</accession>
<proteinExistence type="predicted"/>
<dbReference type="InterPro" id="IPR011882">
    <property type="entry name" value="PaaC"/>
</dbReference>
<dbReference type="GO" id="GO:0005829">
    <property type="term" value="C:cytosol"/>
    <property type="evidence" value="ECO:0007669"/>
    <property type="project" value="TreeGrafter"/>
</dbReference>
<dbReference type="Gene3D" id="1.20.1260.10">
    <property type="match status" value="1"/>
</dbReference>
<dbReference type="NCBIfam" id="TIGR02158">
    <property type="entry name" value="PA_CoA_Oxy3"/>
    <property type="match status" value="1"/>
</dbReference>
<dbReference type="EMBL" id="BA000004">
    <property type="protein sequence ID" value="BAB03917.1"/>
    <property type="molecule type" value="Genomic_DNA"/>
</dbReference>
<evidence type="ECO:0000313" key="1">
    <source>
        <dbReference type="EMBL" id="BAB03917.1"/>
    </source>
</evidence>
<dbReference type="Pfam" id="PF05138">
    <property type="entry name" value="PaaA_PaaC"/>
    <property type="match status" value="1"/>
</dbReference>
<dbReference type="PIRSF" id="PIRSF037834">
    <property type="entry name" value="PA_CoA_Oase3"/>
    <property type="match status" value="1"/>
</dbReference>
<evidence type="ECO:0000313" key="2">
    <source>
        <dbReference type="Proteomes" id="UP000001258"/>
    </source>
</evidence>
<keyword evidence="2" id="KW-1185">Reference proteome</keyword>
<dbReference type="STRING" id="272558.gene:10726038"/>
<protein>
    <submittedName>
        <fullName evidence="1">Ring-oxidation complex protein 2 in the phenylacetic acid catabolism pathway</fullName>
    </submittedName>
</protein>
<dbReference type="InterPro" id="IPR052703">
    <property type="entry name" value="Aromatic_CoA_ox/epox"/>
</dbReference>
<dbReference type="eggNOG" id="COG3396">
    <property type="taxonomic scope" value="Bacteria"/>
</dbReference>
<dbReference type="PANTHER" id="PTHR30458">
    <property type="entry name" value="PHENYLACETIC ACID DEGRADATION PROTEIN PAA"/>
    <property type="match status" value="1"/>
</dbReference>
<dbReference type="InterPro" id="IPR009078">
    <property type="entry name" value="Ferritin-like_SF"/>
</dbReference>
<dbReference type="RefSeq" id="WP_010896380.1">
    <property type="nucleotide sequence ID" value="NC_002570.2"/>
</dbReference>
<reference evidence="1 2" key="1">
    <citation type="journal article" date="2000" name="Nucleic Acids Res.">
        <title>Complete genome sequence of the alkaliphilic bacterium Bacillus halodurans and genomic sequence comparison with Bacillus subtilis.</title>
        <authorList>
            <person name="Takami H."/>
            <person name="Nakasone K."/>
            <person name="Takaki Y."/>
            <person name="Maeno G."/>
            <person name="Sasaki R."/>
            <person name="Masui N."/>
            <person name="Fuji F."/>
            <person name="Hirama C."/>
            <person name="Nakamura Y."/>
            <person name="Ogasawara N."/>
            <person name="Kuhara S."/>
            <person name="Horikoshi K."/>
        </authorList>
    </citation>
    <scope>NUCLEOTIDE SEQUENCE [LARGE SCALE GENOMIC DNA]</scope>
    <source>
        <strain evidence="2">ATCC BAA-125 / DSM 18197 / FERM 7344 / JCM 9153 / C-125</strain>
    </source>
</reference>
<dbReference type="SUPFAM" id="SSF47240">
    <property type="entry name" value="Ferritin-like"/>
    <property type="match status" value="1"/>
</dbReference>
<dbReference type="InterPro" id="IPR012347">
    <property type="entry name" value="Ferritin-like"/>
</dbReference>
<dbReference type="HOGENOM" id="CLU_070585_1_0_9"/>
<gene>
    <name evidence="1" type="primary">phaG</name>
</gene>
<dbReference type="AlphaFoldDB" id="Q9KGB1"/>
<dbReference type="GO" id="GO:0010124">
    <property type="term" value="P:phenylacetate catabolic process"/>
    <property type="evidence" value="ECO:0007669"/>
    <property type="project" value="InterPro"/>
</dbReference>
<dbReference type="InterPro" id="IPR007814">
    <property type="entry name" value="PaaA_PaaC"/>
</dbReference>
<dbReference type="KEGG" id="bha:BH0198"/>
<organism evidence="1 2">
    <name type="scientific">Halalkalibacterium halodurans (strain ATCC BAA-125 / DSM 18197 / FERM 7344 / JCM 9153 / C-125)</name>
    <name type="common">Bacillus halodurans</name>
    <dbReference type="NCBI Taxonomy" id="272558"/>
    <lineage>
        <taxon>Bacteria</taxon>
        <taxon>Bacillati</taxon>
        <taxon>Bacillota</taxon>
        <taxon>Bacilli</taxon>
        <taxon>Bacillales</taxon>
        <taxon>Bacillaceae</taxon>
        <taxon>Halalkalibacterium (ex Joshi et al. 2022)</taxon>
    </lineage>
</organism>
<name>Q9KGB1_HALH5</name>